<keyword evidence="2" id="KW-1185">Reference proteome</keyword>
<sequence>MKVLSRILDIDVNYGAINFHPKCKRVNLTHLSFADDLLIFVKGLQLNASKTKVFMEGVPAAEVAYMLQVTGFKARQLHICYLGVHLLSIIDCKLIIEKIFNKLHQWSSRHLSFAGRIQLIKAVLFGIQAFWSRQFLFPRLINRVLGSSRRVATSKLLVRGLVGEISAYPSLKED</sequence>
<reference evidence="2" key="1">
    <citation type="journal article" date="2019" name="Plant Biotechnol. J.">
        <title>Genome sequencing of the Australian wild diploid species Gossypium australe highlights disease resistance and delayed gland morphogenesis.</title>
        <authorList>
            <person name="Cai Y."/>
            <person name="Cai X."/>
            <person name="Wang Q."/>
            <person name="Wang P."/>
            <person name="Zhang Y."/>
            <person name="Cai C."/>
            <person name="Xu Y."/>
            <person name="Wang K."/>
            <person name="Zhou Z."/>
            <person name="Wang C."/>
            <person name="Geng S."/>
            <person name="Li B."/>
            <person name="Dong Q."/>
            <person name="Hou Y."/>
            <person name="Wang H."/>
            <person name="Ai P."/>
            <person name="Liu Z."/>
            <person name="Yi F."/>
            <person name="Sun M."/>
            <person name="An G."/>
            <person name="Cheng J."/>
            <person name="Zhang Y."/>
            <person name="Shi Q."/>
            <person name="Xie Y."/>
            <person name="Shi X."/>
            <person name="Chang Y."/>
            <person name="Huang F."/>
            <person name="Chen Y."/>
            <person name="Hong S."/>
            <person name="Mi L."/>
            <person name="Sun Q."/>
            <person name="Zhang L."/>
            <person name="Zhou B."/>
            <person name="Peng R."/>
            <person name="Zhang X."/>
            <person name="Liu F."/>
        </authorList>
    </citation>
    <scope>NUCLEOTIDE SEQUENCE [LARGE SCALE GENOMIC DNA]</scope>
    <source>
        <strain evidence="2">cv. PA1801</strain>
    </source>
</reference>
<gene>
    <name evidence="1" type="ORF">EPI10_010809</name>
</gene>
<proteinExistence type="predicted"/>
<dbReference type="EMBL" id="SMMG02000004">
    <property type="protein sequence ID" value="KAA3476875.1"/>
    <property type="molecule type" value="Genomic_DNA"/>
</dbReference>
<dbReference type="OrthoDB" id="1739308at2759"/>
<dbReference type="PANTHER" id="PTHR33116">
    <property type="entry name" value="REVERSE TRANSCRIPTASE ZINC-BINDING DOMAIN-CONTAINING PROTEIN-RELATED-RELATED"/>
    <property type="match status" value="1"/>
</dbReference>
<evidence type="ECO:0000313" key="1">
    <source>
        <dbReference type="EMBL" id="KAA3476875.1"/>
    </source>
</evidence>
<evidence type="ECO:0000313" key="2">
    <source>
        <dbReference type="Proteomes" id="UP000325315"/>
    </source>
</evidence>
<organism evidence="1 2">
    <name type="scientific">Gossypium australe</name>
    <dbReference type="NCBI Taxonomy" id="47621"/>
    <lineage>
        <taxon>Eukaryota</taxon>
        <taxon>Viridiplantae</taxon>
        <taxon>Streptophyta</taxon>
        <taxon>Embryophyta</taxon>
        <taxon>Tracheophyta</taxon>
        <taxon>Spermatophyta</taxon>
        <taxon>Magnoliopsida</taxon>
        <taxon>eudicotyledons</taxon>
        <taxon>Gunneridae</taxon>
        <taxon>Pentapetalae</taxon>
        <taxon>rosids</taxon>
        <taxon>malvids</taxon>
        <taxon>Malvales</taxon>
        <taxon>Malvaceae</taxon>
        <taxon>Malvoideae</taxon>
        <taxon>Gossypium</taxon>
    </lineage>
</organism>
<dbReference type="PANTHER" id="PTHR33116:SF84">
    <property type="entry name" value="RNA-DIRECTED DNA POLYMERASE"/>
    <property type="match status" value="1"/>
</dbReference>
<accession>A0A5B6W6L5</accession>
<dbReference type="AlphaFoldDB" id="A0A5B6W6L5"/>
<dbReference type="Proteomes" id="UP000325315">
    <property type="component" value="Unassembled WGS sequence"/>
</dbReference>
<comment type="caution">
    <text evidence="1">The sequence shown here is derived from an EMBL/GenBank/DDBJ whole genome shotgun (WGS) entry which is preliminary data.</text>
</comment>
<name>A0A5B6W6L5_9ROSI</name>
<protein>
    <submittedName>
        <fullName evidence="1">LINE-1 retrotransposable element ORF2 protein</fullName>
    </submittedName>
</protein>